<gene>
    <name evidence="10" type="ORF">Q4521_15555</name>
</gene>
<organism evidence="10 11">
    <name type="scientific">Saccharophagus degradans</name>
    <dbReference type="NCBI Taxonomy" id="86304"/>
    <lineage>
        <taxon>Bacteria</taxon>
        <taxon>Pseudomonadati</taxon>
        <taxon>Pseudomonadota</taxon>
        <taxon>Gammaproteobacteria</taxon>
        <taxon>Cellvibrionales</taxon>
        <taxon>Cellvibrionaceae</taxon>
        <taxon>Saccharophagus</taxon>
    </lineage>
</organism>
<keyword evidence="4" id="KW-0479">Metal-binding</keyword>
<dbReference type="RefSeq" id="WP_303493434.1">
    <property type="nucleotide sequence ID" value="NZ_JAUOPB010000011.1"/>
</dbReference>
<evidence type="ECO:0000256" key="6">
    <source>
        <dbReference type="ARBA" id="ARBA00022837"/>
    </source>
</evidence>
<dbReference type="InterPro" id="IPR008979">
    <property type="entry name" value="Galactose-bd-like_sf"/>
</dbReference>
<dbReference type="InterPro" id="IPR000421">
    <property type="entry name" value="FA58C"/>
</dbReference>
<evidence type="ECO:0000256" key="8">
    <source>
        <dbReference type="SAM" id="SignalP"/>
    </source>
</evidence>
<keyword evidence="7" id="KW-1015">Disulfide bond</keyword>
<dbReference type="Proteomes" id="UP001169760">
    <property type="component" value="Unassembled WGS sequence"/>
</dbReference>
<comment type="function">
    <text evidence="1">Acts as a defensive agent. Recognizes blood group fucosylated oligosaccharides including A, B, H and Lewis B-type antigens. Does not recognize Lewis A antigen and has low affinity for monovalent haptens.</text>
</comment>
<evidence type="ECO:0000256" key="4">
    <source>
        <dbReference type="ARBA" id="ARBA00022723"/>
    </source>
</evidence>
<evidence type="ECO:0000256" key="1">
    <source>
        <dbReference type="ARBA" id="ARBA00002219"/>
    </source>
</evidence>
<comment type="subunit">
    <text evidence="3">Homotrimer.</text>
</comment>
<evidence type="ECO:0000256" key="7">
    <source>
        <dbReference type="ARBA" id="ARBA00023157"/>
    </source>
</evidence>
<dbReference type="AlphaFoldDB" id="A0AAW7X8I7"/>
<dbReference type="InterPro" id="IPR006585">
    <property type="entry name" value="FTP1"/>
</dbReference>
<dbReference type="SUPFAM" id="SSF51126">
    <property type="entry name" value="Pectin lyase-like"/>
    <property type="match status" value="1"/>
</dbReference>
<dbReference type="GO" id="GO:0046872">
    <property type="term" value="F:metal ion binding"/>
    <property type="evidence" value="ECO:0007669"/>
    <property type="project" value="UniProtKB-KW"/>
</dbReference>
<feature type="domain" description="F5/8 type C" evidence="9">
    <location>
        <begin position="163"/>
        <end position="299"/>
    </location>
</feature>
<keyword evidence="5" id="KW-0430">Lectin</keyword>
<accession>A0AAW7X8I7</accession>
<feature type="signal peptide" evidence="8">
    <location>
        <begin position="1"/>
        <end position="28"/>
    </location>
</feature>
<dbReference type="Pfam" id="PF22633">
    <property type="entry name" value="F5_F8_type_C_2"/>
    <property type="match status" value="1"/>
</dbReference>
<evidence type="ECO:0000313" key="10">
    <source>
        <dbReference type="EMBL" id="MDO6423899.1"/>
    </source>
</evidence>
<dbReference type="EMBL" id="JAUOPB010000011">
    <property type="protein sequence ID" value="MDO6423899.1"/>
    <property type="molecule type" value="Genomic_DNA"/>
</dbReference>
<feature type="chain" id="PRO_5043353255" evidence="8">
    <location>
        <begin position="29"/>
        <end position="818"/>
    </location>
</feature>
<evidence type="ECO:0000256" key="5">
    <source>
        <dbReference type="ARBA" id="ARBA00022734"/>
    </source>
</evidence>
<dbReference type="PANTHER" id="PTHR45713:SF6">
    <property type="entry name" value="F5_8 TYPE C DOMAIN-CONTAINING PROTEIN"/>
    <property type="match status" value="1"/>
</dbReference>
<dbReference type="PROSITE" id="PS50022">
    <property type="entry name" value="FA58C_3"/>
    <property type="match status" value="2"/>
</dbReference>
<proteinExistence type="inferred from homology"/>
<dbReference type="Pfam" id="PF00754">
    <property type="entry name" value="F5_F8_type_C"/>
    <property type="match status" value="1"/>
</dbReference>
<dbReference type="GO" id="GO:0010185">
    <property type="term" value="P:regulation of cellular defense response"/>
    <property type="evidence" value="ECO:0007669"/>
    <property type="project" value="UniProtKB-ARBA"/>
</dbReference>
<evidence type="ECO:0000259" key="9">
    <source>
        <dbReference type="PROSITE" id="PS50022"/>
    </source>
</evidence>
<dbReference type="PANTHER" id="PTHR45713">
    <property type="entry name" value="FTP DOMAIN-CONTAINING PROTEIN"/>
    <property type="match status" value="1"/>
</dbReference>
<comment type="caution">
    <text evidence="10">The sequence shown here is derived from an EMBL/GenBank/DDBJ whole genome shotgun (WGS) entry which is preliminary data.</text>
</comment>
<sequence>MIKLSHLKRGRKFCISLLCALGMANAHSAINVTASADDGNVPANTLDDNLDTRWSANGSGQWIEYDLGATHTVDAVQIAFFRGDVRDATIDIQVSNDGGNWQTLFSGTPPTRTLAQQYFELDDTSARYVRIVGYGNSQNNWNSITELDVVTLASGENIALGKATSQSSTGYEGVSSRAVDGNTNGNWNQGSITHTDNEYQPWWQVDLGSVRSIDQVNLWNRTNCCSSRLSAFYVLVSDVPFASQTLSGALNQAGVSAYYFNDTAGSPTEINIDRTGRYVRVQLSGTNPLSLAEVEVIEGSEIVPPAPTGPDASWTFCAAEREQCAFSNVKEVAYGAGDSWNYSIELDGVTCNNTSLGDPVRGTVKSCWIRNAQQNYVAVRNLAELQNAISNSNQHIRMKRGVYEATALMSDNTTVFRFDGANNVLDFTGVTIQVPTKLLNSMSTQPIHSQVTYDVIGDNITFLNGTFENTYPNGQHDVTDFTAHNKNPDYWPARQMTEFRVWGNGVQFLNNTITVRGSYPYGYGDMLGKGAGSAVYLRKHAGVQISGDNVLIDGMKLTVLAFGHGIFMQGADNTVIKNSVVQGRMRLGADMYNDGPDSLMGAFNFEQQYPDHFVGLPIVRDLMYNLTEDGIRAYTQGTKLDGSVVRTGVITVEDTKVINMRGCVTTPLASKPSYIKNVEIQGCSVGYALANNSDVINSRGDAGYGPLLHSTYDTRNNANVEITVTNIPSTGSHAFAYIAGSGHNITFLSDGSNPDVPREIRVGDTGDRWAGDPSYQDAANILLINETNQPVVLTETSRNITGESVSKVTDNGTGNSLD</sequence>
<keyword evidence="6" id="KW-0106">Calcium</keyword>
<protein>
    <submittedName>
        <fullName evidence="10">Discoidin domain-containing protein</fullName>
    </submittedName>
</protein>
<name>A0AAW7X8I7_9GAMM</name>
<dbReference type="InterPro" id="IPR011050">
    <property type="entry name" value="Pectin_lyase_fold/virulence"/>
</dbReference>
<dbReference type="GO" id="GO:0042806">
    <property type="term" value="F:fucose binding"/>
    <property type="evidence" value="ECO:0007669"/>
    <property type="project" value="UniProtKB-ARBA"/>
</dbReference>
<feature type="domain" description="F5/8 type C" evidence="9">
    <location>
        <begin position="14"/>
        <end position="154"/>
    </location>
</feature>
<dbReference type="SMART" id="SM00231">
    <property type="entry name" value="FA58C"/>
    <property type="match status" value="1"/>
</dbReference>
<dbReference type="InterPro" id="IPR051941">
    <property type="entry name" value="BG_Antigen-Binding_Lectin"/>
</dbReference>
<evidence type="ECO:0000256" key="3">
    <source>
        <dbReference type="ARBA" id="ARBA00011233"/>
    </source>
</evidence>
<keyword evidence="8" id="KW-0732">Signal</keyword>
<evidence type="ECO:0000256" key="2">
    <source>
        <dbReference type="ARBA" id="ARBA00010147"/>
    </source>
</evidence>
<dbReference type="SMART" id="SM00607">
    <property type="entry name" value="FTP"/>
    <property type="match status" value="1"/>
</dbReference>
<dbReference type="Gene3D" id="2.60.120.260">
    <property type="entry name" value="Galactose-binding domain-like"/>
    <property type="match status" value="2"/>
</dbReference>
<evidence type="ECO:0000313" key="11">
    <source>
        <dbReference type="Proteomes" id="UP001169760"/>
    </source>
</evidence>
<comment type="similarity">
    <text evidence="2">Belongs to the fucolectin family.</text>
</comment>
<dbReference type="SUPFAM" id="SSF49785">
    <property type="entry name" value="Galactose-binding domain-like"/>
    <property type="match status" value="2"/>
</dbReference>
<reference evidence="10" key="1">
    <citation type="submission" date="2023-07" db="EMBL/GenBank/DDBJ databases">
        <title>Genome content predicts the carbon catabolic preferences of heterotrophic bacteria.</title>
        <authorList>
            <person name="Gralka M."/>
        </authorList>
    </citation>
    <scope>NUCLEOTIDE SEQUENCE</scope>
    <source>
        <strain evidence="10">I3M17_2</strain>
    </source>
</reference>